<dbReference type="AlphaFoldDB" id="A0A4T0AGG1"/>
<evidence type="ECO:0000313" key="2">
    <source>
        <dbReference type="EMBL" id="TIA17644.1"/>
    </source>
</evidence>
<sequence length="74" mass="8698">MYKARSAEPSSRDPSARRPLHPRGPEELILHGKTHDPELTYQYYFRKAGYVMEFIEDPTTRTFVALRSWAPVKF</sequence>
<dbReference type="EMBL" id="QZBU01004032">
    <property type="protein sequence ID" value="TIA17644.1"/>
    <property type="molecule type" value="Genomic_DNA"/>
</dbReference>
<evidence type="ECO:0000256" key="1">
    <source>
        <dbReference type="SAM" id="MobiDB-lite"/>
    </source>
</evidence>
<name>A0A4T0AGG1_AURPU</name>
<proteinExistence type="predicted"/>
<reference evidence="2 3" key="1">
    <citation type="submission" date="2018-10" db="EMBL/GenBank/DDBJ databases">
        <title>Fifty Aureobasidium pullulans genomes reveal a recombining polyextremotolerant generalist.</title>
        <authorList>
            <person name="Gostincar C."/>
            <person name="Turk M."/>
            <person name="Zajc J."/>
            <person name="Gunde-Cimerman N."/>
        </authorList>
    </citation>
    <scope>NUCLEOTIDE SEQUENCE [LARGE SCALE GENOMIC DNA]</scope>
    <source>
        <strain evidence="2 3">EXF-3380</strain>
    </source>
</reference>
<dbReference type="Proteomes" id="UP000304947">
    <property type="component" value="Unassembled WGS sequence"/>
</dbReference>
<protein>
    <submittedName>
        <fullName evidence="2">Uncharacterized protein</fullName>
    </submittedName>
</protein>
<organism evidence="2 3">
    <name type="scientific">Aureobasidium pullulans</name>
    <name type="common">Black yeast</name>
    <name type="synonym">Pullularia pullulans</name>
    <dbReference type="NCBI Taxonomy" id="5580"/>
    <lineage>
        <taxon>Eukaryota</taxon>
        <taxon>Fungi</taxon>
        <taxon>Dikarya</taxon>
        <taxon>Ascomycota</taxon>
        <taxon>Pezizomycotina</taxon>
        <taxon>Dothideomycetes</taxon>
        <taxon>Dothideomycetidae</taxon>
        <taxon>Dothideales</taxon>
        <taxon>Saccotheciaceae</taxon>
        <taxon>Aureobasidium</taxon>
    </lineage>
</organism>
<evidence type="ECO:0000313" key="3">
    <source>
        <dbReference type="Proteomes" id="UP000304947"/>
    </source>
</evidence>
<comment type="caution">
    <text evidence="2">The sequence shown here is derived from an EMBL/GenBank/DDBJ whole genome shotgun (WGS) entry which is preliminary data.</text>
</comment>
<accession>A0A4T0AGG1</accession>
<gene>
    <name evidence="2" type="ORF">D6C83_08250</name>
</gene>
<feature type="region of interest" description="Disordered" evidence="1">
    <location>
        <begin position="1"/>
        <end position="31"/>
    </location>
</feature>